<organism evidence="1">
    <name type="scientific">Physcomitrium patens</name>
    <name type="common">Spreading-leaved earth moss</name>
    <name type="synonym">Physcomitrella patens</name>
    <dbReference type="NCBI Taxonomy" id="3218"/>
    <lineage>
        <taxon>Eukaryota</taxon>
        <taxon>Viridiplantae</taxon>
        <taxon>Streptophyta</taxon>
        <taxon>Embryophyta</taxon>
        <taxon>Bryophyta</taxon>
        <taxon>Bryophytina</taxon>
        <taxon>Bryopsida</taxon>
        <taxon>Funariidae</taxon>
        <taxon>Funariales</taxon>
        <taxon>Funariaceae</taxon>
        <taxon>Physcomitrium</taxon>
    </lineage>
</organism>
<proteinExistence type="predicted"/>
<name>A0A2K1JXJ0_PHYPA</name>
<sequence>MVGGFLVCSHLDRDSASDGSHARQHNFCCRCCSQPFFFSLHRLKSWWCYSSDSFPPGFASFLDSCVHVRTDSRYWFCVNLLTLPWCRFEALARTIFMFVWLTWT</sequence>
<reference evidence="1 3" key="2">
    <citation type="journal article" date="2018" name="Plant J.">
        <title>The Physcomitrella patens chromosome-scale assembly reveals moss genome structure and evolution.</title>
        <authorList>
            <person name="Lang D."/>
            <person name="Ullrich K.K."/>
            <person name="Murat F."/>
            <person name="Fuchs J."/>
            <person name="Jenkins J."/>
            <person name="Haas F.B."/>
            <person name="Piednoel M."/>
            <person name="Gundlach H."/>
            <person name="Van Bel M."/>
            <person name="Meyberg R."/>
            <person name="Vives C."/>
            <person name="Morata J."/>
            <person name="Symeonidi A."/>
            <person name="Hiss M."/>
            <person name="Muchero W."/>
            <person name="Kamisugi Y."/>
            <person name="Saleh O."/>
            <person name="Blanc G."/>
            <person name="Decker E.L."/>
            <person name="van Gessel N."/>
            <person name="Grimwood J."/>
            <person name="Hayes R.D."/>
            <person name="Graham S.W."/>
            <person name="Gunter L.E."/>
            <person name="McDaniel S.F."/>
            <person name="Hoernstein S.N.W."/>
            <person name="Larsson A."/>
            <person name="Li F.W."/>
            <person name="Perroud P.F."/>
            <person name="Phillips J."/>
            <person name="Ranjan P."/>
            <person name="Rokshar D.S."/>
            <person name="Rothfels C.J."/>
            <person name="Schneider L."/>
            <person name="Shu S."/>
            <person name="Stevenson D.W."/>
            <person name="Thummler F."/>
            <person name="Tillich M."/>
            <person name="Villarreal Aguilar J.C."/>
            <person name="Widiez T."/>
            <person name="Wong G.K."/>
            <person name="Wymore A."/>
            <person name="Zhang Y."/>
            <person name="Zimmer A.D."/>
            <person name="Quatrano R.S."/>
            <person name="Mayer K.F.X."/>
            <person name="Goodstein D."/>
            <person name="Casacuberta J.M."/>
            <person name="Vandepoele K."/>
            <person name="Reski R."/>
            <person name="Cuming A.C."/>
            <person name="Tuskan G.A."/>
            <person name="Maumus F."/>
            <person name="Salse J."/>
            <person name="Schmutz J."/>
            <person name="Rensing S.A."/>
        </authorList>
    </citation>
    <scope>NUCLEOTIDE SEQUENCE [LARGE SCALE GENOMIC DNA]</scope>
    <source>
        <strain evidence="2 3">cv. Gransden 2004</strain>
    </source>
</reference>
<evidence type="ECO:0000313" key="2">
    <source>
        <dbReference type="EnsemblPlants" id="PAC:32901196.CDS.1"/>
    </source>
</evidence>
<evidence type="ECO:0000313" key="3">
    <source>
        <dbReference type="Proteomes" id="UP000006727"/>
    </source>
</evidence>
<dbReference type="EnsemblPlants" id="Pp3c10_3410V3.1">
    <property type="protein sequence ID" value="PAC:32901196.CDS.1"/>
    <property type="gene ID" value="Pp3c10_3410"/>
</dbReference>
<accession>A0A2K1JXJ0</accession>
<reference evidence="2" key="3">
    <citation type="submission" date="2020-12" db="UniProtKB">
        <authorList>
            <consortium name="EnsemblPlants"/>
        </authorList>
    </citation>
    <scope>IDENTIFICATION</scope>
</reference>
<reference evidence="1 3" key="1">
    <citation type="journal article" date="2008" name="Science">
        <title>The Physcomitrella genome reveals evolutionary insights into the conquest of land by plants.</title>
        <authorList>
            <person name="Rensing S."/>
            <person name="Lang D."/>
            <person name="Zimmer A."/>
            <person name="Terry A."/>
            <person name="Salamov A."/>
            <person name="Shapiro H."/>
            <person name="Nishiyama T."/>
            <person name="Perroud P.-F."/>
            <person name="Lindquist E."/>
            <person name="Kamisugi Y."/>
            <person name="Tanahashi T."/>
            <person name="Sakakibara K."/>
            <person name="Fujita T."/>
            <person name="Oishi K."/>
            <person name="Shin-I T."/>
            <person name="Kuroki Y."/>
            <person name="Toyoda A."/>
            <person name="Suzuki Y."/>
            <person name="Hashimoto A."/>
            <person name="Yamaguchi K."/>
            <person name="Sugano A."/>
            <person name="Kohara Y."/>
            <person name="Fujiyama A."/>
            <person name="Anterola A."/>
            <person name="Aoki S."/>
            <person name="Ashton N."/>
            <person name="Barbazuk W.B."/>
            <person name="Barker E."/>
            <person name="Bennetzen J."/>
            <person name="Bezanilla M."/>
            <person name="Blankenship R."/>
            <person name="Cho S.H."/>
            <person name="Dutcher S."/>
            <person name="Estelle M."/>
            <person name="Fawcett J.A."/>
            <person name="Gundlach H."/>
            <person name="Hanada K."/>
            <person name="Heyl A."/>
            <person name="Hicks K.A."/>
            <person name="Hugh J."/>
            <person name="Lohr M."/>
            <person name="Mayer K."/>
            <person name="Melkozernov A."/>
            <person name="Murata T."/>
            <person name="Nelson D."/>
            <person name="Pils B."/>
            <person name="Prigge M."/>
            <person name="Reiss B."/>
            <person name="Renner T."/>
            <person name="Rombauts S."/>
            <person name="Rushton P."/>
            <person name="Sanderfoot A."/>
            <person name="Schween G."/>
            <person name="Shiu S.-H."/>
            <person name="Stueber K."/>
            <person name="Theodoulou F.L."/>
            <person name="Tu H."/>
            <person name="Van de Peer Y."/>
            <person name="Verrier P.J."/>
            <person name="Waters E."/>
            <person name="Wood A."/>
            <person name="Yang L."/>
            <person name="Cove D."/>
            <person name="Cuming A."/>
            <person name="Hasebe M."/>
            <person name="Lucas S."/>
            <person name="Mishler D.B."/>
            <person name="Reski R."/>
            <person name="Grigoriev I."/>
            <person name="Quatrano R.S."/>
            <person name="Boore J.L."/>
        </authorList>
    </citation>
    <scope>NUCLEOTIDE SEQUENCE [LARGE SCALE GENOMIC DNA]</scope>
    <source>
        <strain evidence="2 3">cv. Gransden 2004</strain>
    </source>
</reference>
<dbReference type="Gramene" id="Pp3c10_3410V3.1">
    <property type="protein sequence ID" value="PAC:32901196.CDS.1"/>
    <property type="gene ID" value="Pp3c10_3410"/>
</dbReference>
<protein>
    <submittedName>
        <fullName evidence="1 2">Uncharacterized protein</fullName>
    </submittedName>
</protein>
<dbReference type="AlphaFoldDB" id="A0A2K1JXJ0"/>
<evidence type="ECO:0000313" key="1">
    <source>
        <dbReference type="EMBL" id="PNR46245.1"/>
    </source>
</evidence>
<keyword evidence="3" id="KW-1185">Reference proteome</keyword>
<dbReference type="Proteomes" id="UP000006727">
    <property type="component" value="Chromosome 10"/>
</dbReference>
<dbReference type="EMBL" id="ABEU02000010">
    <property type="protein sequence ID" value="PNR46245.1"/>
    <property type="molecule type" value="Genomic_DNA"/>
</dbReference>
<gene>
    <name evidence="1" type="ORF">PHYPA_013364</name>
</gene>